<dbReference type="GO" id="GO:0008897">
    <property type="term" value="F:holo-[acyl-carrier-protein] synthase activity"/>
    <property type="evidence" value="ECO:0007669"/>
    <property type="project" value="InterPro"/>
</dbReference>
<dbReference type="GO" id="GO:0019878">
    <property type="term" value="P:lysine biosynthetic process via aminoadipic acid"/>
    <property type="evidence" value="ECO:0007669"/>
    <property type="project" value="TreeGrafter"/>
</dbReference>
<reference evidence="3" key="2">
    <citation type="journal article" date="2014" name="ISME J.">
        <title>Microbial stratification in low pH oxic and suboxic macroscopic growths along an acid mine drainage.</title>
        <authorList>
            <person name="Mendez-Garcia C."/>
            <person name="Mesa V."/>
            <person name="Sprenger R.R."/>
            <person name="Richter M."/>
            <person name="Diez M.S."/>
            <person name="Solano J."/>
            <person name="Bargiela R."/>
            <person name="Golyshina O.V."/>
            <person name="Manteca A."/>
            <person name="Ramos J.L."/>
            <person name="Gallego J.R."/>
            <person name="Llorente I."/>
            <person name="Martins Dos Santos V.A."/>
            <person name="Jensen O.N."/>
            <person name="Pelaez A.I."/>
            <person name="Sanchez J."/>
            <person name="Ferrer M."/>
        </authorList>
    </citation>
    <scope>NUCLEOTIDE SEQUENCE</scope>
</reference>
<evidence type="ECO:0000313" key="3">
    <source>
        <dbReference type="EMBL" id="EQD60476.1"/>
    </source>
</evidence>
<accession>T1AIZ3</accession>
<proteinExistence type="predicted"/>
<reference evidence="3" key="1">
    <citation type="submission" date="2013-08" db="EMBL/GenBank/DDBJ databases">
        <authorList>
            <person name="Mendez C."/>
            <person name="Richter M."/>
            <person name="Ferrer M."/>
            <person name="Sanchez J."/>
        </authorList>
    </citation>
    <scope>NUCLEOTIDE SEQUENCE</scope>
</reference>
<dbReference type="EMBL" id="AUZZ01002444">
    <property type="protein sequence ID" value="EQD60476.1"/>
    <property type="molecule type" value="Genomic_DNA"/>
</dbReference>
<dbReference type="SUPFAM" id="SSF56214">
    <property type="entry name" value="4'-phosphopantetheinyl transferase"/>
    <property type="match status" value="2"/>
</dbReference>
<gene>
    <name evidence="3" type="ORF">B2A_03669</name>
</gene>
<keyword evidence="1" id="KW-0808">Transferase</keyword>
<dbReference type="GO" id="GO:0005829">
    <property type="term" value="C:cytosol"/>
    <property type="evidence" value="ECO:0007669"/>
    <property type="project" value="TreeGrafter"/>
</dbReference>
<dbReference type="PANTHER" id="PTHR12215">
    <property type="entry name" value="PHOSPHOPANTETHEINE TRANSFERASE"/>
    <property type="match status" value="1"/>
</dbReference>
<evidence type="ECO:0000259" key="2">
    <source>
        <dbReference type="Pfam" id="PF01648"/>
    </source>
</evidence>
<organism evidence="3">
    <name type="scientific">mine drainage metagenome</name>
    <dbReference type="NCBI Taxonomy" id="410659"/>
    <lineage>
        <taxon>unclassified sequences</taxon>
        <taxon>metagenomes</taxon>
        <taxon>ecological metagenomes</taxon>
    </lineage>
</organism>
<feature type="domain" description="4'-phosphopantetheinyl transferase" evidence="2">
    <location>
        <begin position="81"/>
        <end position="146"/>
    </location>
</feature>
<dbReference type="GO" id="GO:0000287">
    <property type="term" value="F:magnesium ion binding"/>
    <property type="evidence" value="ECO:0007669"/>
    <property type="project" value="InterPro"/>
</dbReference>
<evidence type="ECO:0000256" key="1">
    <source>
        <dbReference type="ARBA" id="ARBA00022679"/>
    </source>
</evidence>
<dbReference type="InterPro" id="IPR050559">
    <property type="entry name" value="P-Pant_transferase_sf"/>
</dbReference>
<feature type="non-terminal residue" evidence="3">
    <location>
        <position position="212"/>
    </location>
</feature>
<protein>
    <submittedName>
        <fullName evidence="3">HetI protein</fullName>
    </submittedName>
</protein>
<dbReference type="AlphaFoldDB" id="T1AIZ3"/>
<sequence>MSAMLSSRTTIHCWLTPWSTASGWVWVRATLAVALEVDPAVLLIVRDARGKPQLGGALNDWHFSLSHSGGWALLVLAHAQAVGVDLESPRPRPRLLALAQRHFTAAETDILHSLPEAERLQAFYALWTAKEAVLKAAGVGISYGLARVGMAWRASGWDVNRFAGALAPAAAWQLHRLALPAPLIGHIAWRGPGRLIRLMKTAADRVVARVWP</sequence>
<name>T1AIZ3_9ZZZZ</name>
<dbReference type="InterPro" id="IPR008278">
    <property type="entry name" value="4-PPantetheinyl_Trfase_dom"/>
</dbReference>
<dbReference type="InterPro" id="IPR037143">
    <property type="entry name" value="4-PPantetheinyl_Trfase_dom_sf"/>
</dbReference>
<dbReference type="Gene3D" id="3.90.470.20">
    <property type="entry name" value="4'-phosphopantetheinyl transferase domain"/>
    <property type="match status" value="1"/>
</dbReference>
<dbReference type="PANTHER" id="PTHR12215:SF10">
    <property type="entry name" value="L-AMINOADIPATE-SEMIALDEHYDE DEHYDROGENASE-PHOSPHOPANTETHEINYL TRANSFERASE"/>
    <property type="match status" value="1"/>
</dbReference>
<comment type="caution">
    <text evidence="3">The sequence shown here is derived from an EMBL/GenBank/DDBJ whole genome shotgun (WGS) entry which is preliminary data.</text>
</comment>
<dbReference type="Pfam" id="PF01648">
    <property type="entry name" value="ACPS"/>
    <property type="match status" value="1"/>
</dbReference>